<evidence type="ECO:0008006" key="3">
    <source>
        <dbReference type="Google" id="ProtNLM"/>
    </source>
</evidence>
<dbReference type="EMBL" id="JACHXI010000001">
    <property type="protein sequence ID" value="MBB3101774.1"/>
    <property type="molecule type" value="Genomic_DNA"/>
</dbReference>
<organism evidence="1 2">
    <name type="scientific">Azomonas macrocytogenes</name>
    <name type="common">Azotobacter macrocytogenes</name>
    <dbReference type="NCBI Taxonomy" id="69962"/>
    <lineage>
        <taxon>Bacteria</taxon>
        <taxon>Pseudomonadati</taxon>
        <taxon>Pseudomonadota</taxon>
        <taxon>Gammaproteobacteria</taxon>
        <taxon>Pseudomonadales</taxon>
        <taxon>Pseudomonadaceae</taxon>
        <taxon>Azomonas</taxon>
    </lineage>
</organism>
<gene>
    <name evidence="1" type="ORF">FHR87_000134</name>
</gene>
<sequence length="139" mass="15119">MKLQGKEPSSGMDTPIGKSDWFIQNLVFLAKSGIELPVTLNTTGGIVSGTIISGENYLDLLSARAREAGIDNPAYRELGDWFDQYMDVLANDDAEGDGPHFIHLRDATLVTPTGITSFGSDSVWRGRIRAITGLTFSRL</sequence>
<keyword evidence="2" id="KW-1185">Reference proteome</keyword>
<proteinExistence type="predicted"/>
<evidence type="ECO:0000313" key="2">
    <source>
        <dbReference type="Proteomes" id="UP000549250"/>
    </source>
</evidence>
<evidence type="ECO:0000313" key="1">
    <source>
        <dbReference type="EMBL" id="MBB3101774.1"/>
    </source>
</evidence>
<protein>
    <recommendedName>
        <fullName evidence="3">Gas vesicle protein</fullName>
    </recommendedName>
</protein>
<dbReference type="AlphaFoldDB" id="A0A839T005"/>
<reference evidence="1 2" key="1">
    <citation type="submission" date="2020-08" db="EMBL/GenBank/DDBJ databases">
        <title>Genomic Encyclopedia of Type Strains, Phase III (KMG-III): the genomes of soil and plant-associated and newly described type strains.</title>
        <authorList>
            <person name="Whitman W."/>
        </authorList>
    </citation>
    <scope>NUCLEOTIDE SEQUENCE [LARGE SCALE GENOMIC DNA]</scope>
    <source>
        <strain evidence="1 2">CECT 4462</strain>
    </source>
</reference>
<accession>A0A839T005</accession>
<dbReference type="RefSeq" id="WP_183164768.1">
    <property type="nucleotide sequence ID" value="NZ_JACHXI010000001.1"/>
</dbReference>
<name>A0A839T005_AZOMA</name>
<dbReference type="Proteomes" id="UP000549250">
    <property type="component" value="Unassembled WGS sequence"/>
</dbReference>
<comment type="caution">
    <text evidence="1">The sequence shown here is derived from an EMBL/GenBank/DDBJ whole genome shotgun (WGS) entry which is preliminary data.</text>
</comment>